<evidence type="ECO:0000313" key="1">
    <source>
        <dbReference type="EMBL" id="ERM02644.1"/>
    </source>
</evidence>
<dbReference type="EMBL" id="ASXJ01000071">
    <property type="protein sequence ID" value="ERM02644.1"/>
    <property type="molecule type" value="Genomic_DNA"/>
</dbReference>
<comment type="caution">
    <text evidence="1">The sequence shown here is derived from an EMBL/GenBank/DDBJ whole genome shotgun (WGS) entry which is preliminary data.</text>
</comment>
<name>U4VEA9_9HYPH</name>
<proteinExistence type="predicted"/>
<accession>U4VEA9</accession>
<dbReference type="AlphaFoldDB" id="U4VEA9"/>
<evidence type="ECO:0000313" key="2">
    <source>
        <dbReference type="Proteomes" id="UP000016842"/>
    </source>
</evidence>
<reference evidence="1 2" key="1">
    <citation type="journal article" date="2014" name="FEMS Microbiol. Lett.">
        <title>Genome sequencing analysis reveals virulence-related gene content of Ochrobactrum intermedium strain 229E, a urease-positive strain isolated from the human gastric niche.</title>
        <authorList>
            <person name="Kulkarni G.J."/>
            <person name="Shetty S."/>
            <person name="Dharne M.S."/>
            <person name="Shouche Y.S."/>
        </authorList>
    </citation>
    <scope>NUCLEOTIDE SEQUENCE [LARGE SCALE GENOMIC DNA]</scope>
    <source>
        <strain evidence="1 2">229E</strain>
    </source>
</reference>
<dbReference type="Proteomes" id="UP000016842">
    <property type="component" value="Unassembled WGS sequence"/>
</dbReference>
<sequence length="168" mass="19000">MPKKILTVGFDLVGGDNIESATFSDKNSLLDWDIVLFRPNISQITTYAYGNDEYLGKLCLNDSKSFALREACAHWRREITQGCRRGQTSCCLSFPPASRGVCRDRVEIHFWDWSQSKGDATRRIMHKLQCPSGCVQMDCDAGIFNGAQPRHARTVRGVLAKVWKRLTL</sequence>
<protein>
    <submittedName>
        <fullName evidence="1">Uncharacterized protein</fullName>
    </submittedName>
</protein>
<gene>
    <name evidence="1" type="ORF">Q644_15530</name>
</gene>
<organism evidence="1 2">
    <name type="scientific">Brucella intermedia 229E</name>
    <dbReference type="NCBI Taxonomy" id="1337887"/>
    <lineage>
        <taxon>Bacteria</taxon>
        <taxon>Pseudomonadati</taxon>
        <taxon>Pseudomonadota</taxon>
        <taxon>Alphaproteobacteria</taxon>
        <taxon>Hyphomicrobiales</taxon>
        <taxon>Brucellaceae</taxon>
        <taxon>Brucella/Ochrobactrum group</taxon>
        <taxon>Brucella</taxon>
    </lineage>
</organism>